<reference evidence="1 2" key="1">
    <citation type="journal article" date="1993" name="J. Dent. Res.">
        <title>The isolation and characterization of milleri group streptococci from dental periapical abscesses.</title>
        <authorList>
            <person name="Fisher L.E."/>
            <person name="Russell R.R."/>
        </authorList>
    </citation>
    <scope>NUCLEOTIDE SEQUENCE [LARGE SCALE GENOMIC DNA]</scope>
    <source>
        <strain evidence="1 2">OUP21</strain>
    </source>
</reference>
<evidence type="ECO:0000313" key="1">
    <source>
        <dbReference type="EMBL" id="PRT69730.1"/>
    </source>
</evidence>
<organism evidence="1 2">
    <name type="scientific">Streptococcus anginosus</name>
    <dbReference type="NCBI Taxonomy" id="1328"/>
    <lineage>
        <taxon>Bacteria</taxon>
        <taxon>Bacillati</taxon>
        <taxon>Bacillota</taxon>
        <taxon>Bacilli</taxon>
        <taxon>Lactobacillales</taxon>
        <taxon>Streptococcaceae</taxon>
        <taxon>Streptococcus</taxon>
        <taxon>Streptococcus anginosus group</taxon>
    </lineage>
</organism>
<dbReference type="EMBL" id="PVSZ01000014">
    <property type="protein sequence ID" value="PRT69730.1"/>
    <property type="molecule type" value="Genomic_DNA"/>
</dbReference>
<dbReference type="PANTHER" id="PTHR30121:SF6">
    <property type="entry name" value="SLR6007 PROTEIN"/>
    <property type="match status" value="1"/>
</dbReference>
<gene>
    <name evidence="1" type="ORF">C6A27_07525</name>
</gene>
<name>A0A2T0G100_STRAP</name>
<dbReference type="RefSeq" id="WP_070497063.1">
    <property type="nucleotide sequence ID" value="NZ_JBAPET010000006.1"/>
</dbReference>
<dbReference type="InterPro" id="IPR027417">
    <property type="entry name" value="P-loop_NTPase"/>
</dbReference>
<protein>
    <submittedName>
        <fullName evidence="1">AAA family ATPase</fullName>
    </submittedName>
</protein>
<comment type="caution">
    <text evidence="1">The sequence shown here is derived from an EMBL/GenBank/DDBJ whole genome shotgun (WGS) entry which is preliminary data.</text>
</comment>
<dbReference type="InterPro" id="IPR051162">
    <property type="entry name" value="T4SS_component"/>
</dbReference>
<accession>A0A2T0G100</accession>
<dbReference type="SUPFAM" id="SSF52540">
    <property type="entry name" value="P-loop containing nucleoside triphosphate hydrolases"/>
    <property type="match status" value="1"/>
</dbReference>
<dbReference type="Gene3D" id="3.40.50.300">
    <property type="entry name" value="P-loop containing nucleotide triphosphate hydrolases"/>
    <property type="match status" value="1"/>
</dbReference>
<sequence>MILNLKKGSKKLTKAEKERRGRLRRLVNPSTQNSIYFANLFEDGLMNIAGNEWSRTYRLGDTAYNSANTEDKVEVIDTNAEAINSLDVGNTYQLLVINRRIETNALDKVLYEEEDDAYDDYRQEYNQIIQNRFSSDRRNFKLEKYVTLSTQSYERQQADLQLHELADTIHDQFAEMEITFDELNGLDRLHIFNWFLRHESVFPYTYKDMSLSGLFAKDFIAPSYMKFIEDRIKIEQKQARIMFVRHYPTWLTDKLIKKITDVGVEMALTVQATPYEPGDFTQKLTNQQSIVKIEMVKDQRQGAMQGLDPELATSGVARETSETTRKWREEITEHDQKAFSGMIAVYVVADTLEELNLNSDKIKAAGRQLGVRFEDCYRYQEQALNTVLPIGHTFLNVKSEFVRPMTTNNLATQIPFTNVDLQSDSPRALYYGQNQLSHNAITLNRKELNAANGVCIGSSGSGKGMTIKTTEVIPTILKFPEDRIIIVDPEGEYTKIGHEFNGQVIDISTKSATHINLLDLTNTDEQLFNEDGTEIDLIADKANLLMGLFESVLKEVTDDHITIIDRVTTEVYKRYDHPTLQEWQDVLEEQPEEAAKELATKAEIYTRGSLNLFAHETNVDLTNHLVVFNLKGLSKKLKPFALMVLQDYIWQQVIDCQGILTIRLFWDELHLTFRNPTDAAFFAELWARIRKYGGIPTGITQNIGTIISYEEGRNLLSNSEFMILLKHRKQDLQSLSQVIDIPEALIKYIKHPKEKGSGLIVAGSTIVPFENKIPKGTKLYNLAETDA</sequence>
<proteinExistence type="predicted"/>
<dbReference type="Gene3D" id="1.10.8.730">
    <property type="match status" value="1"/>
</dbReference>
<dbReference type="PANTHER" id="PTHR30121">
    <property type="entry name" value="UNCHARACTERIZED PROTEIN YJGR-RELATED"/>
    <property type="match status" value="1"/>
</dbReference>
<dbReference type="AlphaFoldDB" id="A0A2T0G100"/>
<evidence type="ECO:0000313" key="2">
    <source>
        <dbReference type="Proteomes" id="UP000238573"/>
    </source>
</evidence>
<dbReference type="Proteomes" id="UP000238573">
    <property type="component" value="Unassembled WGS sequence"/>
</dbReference>
<dbReference type="NCBIfam" id="NF045971">
    <property type="entry name" value="conju_CD1110"/>
    <property type="match status" value="1"/>
</dbReference>